<dbReference type="OrthoDB" id="9810929at2"/>
<dbReference type="SUPFAM" id="SSF53756">
    <property type="entry name" value="UDP-Glycosyltransferase/glycogen phosphorylase"/>
    <property type="match status" value="1"/>
</dbReference>
<keyword evidence="2 4" id="KW-0808">Transferase</keyword>
<keyword evidence="1" id="KW-0328">Glycosyltransferase</keyword>
<dbReference type="InterPro" id="IPR050194">
    <property type="entry name" value="Glycosyltransferase_grp1"/>
</dbReference>
<dbReference type="Proteomes" id="UP000005143">
    <property type="component" value="Unassembled WGS sequence"/>
</dbReference>
<dbReference type="RefSeq" id="WP_007571424.1">
    <property type="nucleotide sequence ID" value="NZ_AGUD01000042.1"/>
</dbReference>
<evidence type="ECO:0000256" key="1">
    <source>
        <dbReference type="ARBA" id="ARBA00022676"/>
    </source>
</evidence>
<dbReference type="CDD" id="cd03801">
    <property type="entry name" value="GT4_PimA-like"/>
    <property type="match status" value="1"/>
</dbReference>
<dbReference type="EMBL" id="AGUD01000042">
    <property type="protein sequence ID" value="EHN12185.1"/>
    <property type="molecule type" value="Genomic_DNA"/>
</dbReference>
<accession>H0E2B4</accession>
<reference evidence="4 5" key="1">
    <citation type="journal article" date="2013" name="Biodegradation">
        <title>Quantitative proteomic analysis of ibuprofen-degrading Patulibacter sp. strain I11.</title>
        <authorList>
            <person name="Almeida B."/>
            <person name="Kjeldal H."/>
            <person name="Lolas I."/>
            <person name="Knudsen A.D."/>
            <person name="Carvalho G."/>
            <person name="Nielsen K.L."/>
            <person name="Barreto Crespo M.T."/>
            <person name="Stensballe A."/>
            <person name="Nielsen J.L."/>
        </authorList>
    </citation>
    <scope>NUCLEOTIDE SEQUENCE [LARGE SCALE GENOMIC DNA]</scope>
    <source>
        <strain evidence="4 5">I11</strain>
    </source>
</reference>
<comment type="caution">
    <text evidence="4">The sequence shown here is derived from an EMBL/GenBank/DDBJ whole genome shotgun (WGS) entry which is preliminary data.</text>
</comment>
<dbReference type="PANTHER" id="PTHR45947:SF3">
    <property type="entry name" value="SULFOQUINOVOSYL TRANSFERASE SQD2"/>
    <property type="match status" value="1"/>
</dbReference>
<dbReference type="Gene3D" id="3.40.50.2000">
    <property type="entry name" value="Glycogen Phosphorylase B"/>
    <property type="match status" value="2"/>
</dbReference>
<name>H0E2B4_9ACTN</name>
<keyword evidence="5" id="KW-1185">Reference proteome</keyword>
<dbReference type="Pfam" id="PF13439">
    <property type="entry name" value="Glyco_transf_4"/>
    <property type="match status" value="1"/>
</dbReference>
<protein>
    <submittedName>
        <fullName evidence="4">Glycosyl transferase group 1</fullName>
    </submittedName>
</protein>
<dbReference type="PANTHER" id="PTHR45947">
    <property type="entry name" value="SULFOQUINOVOSYL TRANSFERASE SQD2"/>
    <property type="match status" value="1"/>
</dbReference>
<evidence type="ECO:0000256" key="2">
    <source>
        <dbReference type="ARBA" id="ARBA00022679"/>
    </source>
</evidence>
<proteinExistence type="predicted"/>
<organism evidence="4 5">
    <name type="scientific">Patulibacter medicamentivorans</name>
    <dbReference type="NCBI Taxonomy" id="1097667"/>
    <lineage>
        <taxon>Bacteria</taxon>
        <taxon>Bacillati</taxon>
        <taxon>Actinomycetota</taxon>
        <taxon>Thermoleophilia</taxon>
        <taxon>Solirubrobacterales</taxon>
        <taxon>Patulibacteraceae</taxon>
        <taxon>Patulibacter</taxon>
    </lineage>
</organism>
<dbReference type="InterPro" id="IPR028098">
    <property type="entry name" value="Glyco_trans_4-like_N"/>
</dbReference>
<dbReference type="GO" id="GO:0016757">
    <property type="term" value="F:glycosyltransferase activity"/>
    <property type="evidence" value="ECO:0007669"/>
    <property type="project" value="UniProtKB-KW"/>
</dbReference>
<dbReference type="AlphaFoldDB" id="H0E2B4"/>
<evidence type="ECO:0000313" key="5">
    <source>
        <dbReference type="Proteomes" id="UP000005143"/>
    </source>
</evidence>
<dbReference type="GO" id="GO:1901137">
    <property type="term" value="P:carbohydrate derivative biosynthetic process"/>
    <property type="evidence" value="ECO:0007669"/>
    <property type="project" value="UniProtKB-ARBA"/>
</dbReference>
<sequence length="376" mass="39921">MRIIHVTPAGGFGRVQYGGAERAVADLATAAADRGHEVTIVAPSAYFAAAGLPPAVAQIPMAVAPRDASAIARRIARADADVVVLHLLRGVLVGGLALRLSGQRRACVTNLHNSLQQAFDDADASAFRRLLLRRALRALHTGPRTVSVAISASNLHDLVTHDGLPVTKTALIPNWVHERFRPLPEPERKQARVALGVPDATRPIVLFAGRLERQKDPVLAVATAARMRTAPVLVVAGAGSLRDAVLREARGSDVDVRLLGHLSNVEQQMAAADLLLVPSRYEGFGRVAVEALATGTPVVAADVPGLRDALDGFAATDARLEGSRDPAAWARSADSLLDTERTPATRGALAAQVAARYGAEQAVDQYLDLYETLRRR</sequence>
<evidence type="ECO:0000313" key="4">
    <source>
        <dbReference type="EMBL" id="EHN12185.1"/>
    </source>
</evidence>
<gene>
    <name evidence="4" type="ORF">PAI11_09270</name>
</gene>
<feature type="domain" description="Glycosyltransferase subfamily 4-like N-terminal" evidence="3">
    <location>
        <begin position="17"/>
        <end position="177"/>
    </location>
</feature>
<evidence type="ECO:0000259" key="3">
    <source>
        <dbReference type="Pfam" id="PF13439"/>
    </source>
</evidence>
<dbReference type="Pfam" id="PF13692">
    <property type="entry name" value="Glyco_trans_1_4"/>
    <property type="match status" value="1"/>
</dbReference>